<gene>
    <name evidence="4" type="ORF">H8702_03120</name>
</gene>
<feature type="transmembrane region" description="Helical" evidence="2">
    <location>
        <begin position="16"/>
        <end position="38"/>
    </location>
</feature>
<dbReference type="Proteomes" id="UP000632659">
    <property type="component" value="Unassembled WGS sequence"/>
</dbReference>
<dbReference type="Pfam" id="PF03816">
    <property type="entry name" value="LytR_cpsA_psr"/>
    <property type="match status" value="1"/>
</dbReference>
<dbReference type="AlphaFoldDB" id="A0A8J6PGZ5"/>
<dbReference type="Gene3D" id="3.40.630.190">
    <property type="entry name" value="LCP protein"/>
    <property type="match status" value="1"/>
</dbReference>
<keyword evidence="2" id="KW-0812">Transmembrane</keyword>
<dbReference type="PANTHER" id="PTHR33392">
    <property type="entry name" value="POLYISOPRENYL-TEICHOIC ACID--PEPTIDOGLYCAN TEICHOIC ACID TRANSFERASE TAGU"/>
    <property type="match status" value="1"/>
</dbReference>
<reference evidence="4" key="1">
    <citation type="submission" date="2020-08" db="EMBL/GenBank/DDBJ databases">
        <title>Genome public.</title>
        <authorList>
            <person name="Liu C."/>
            <person name="Sun Q."/>
        </authorList>
    </citation>
    <scope>NUCLEOTIDE SEQUENCE</scope>
    <source>
        <strain evidence="4">NSJ-15</strain>
    </source>
</reference>
<keyword evidence="5" id="KW-1185">Reference proteome</keyword>
<dbReference type="NCBIfam" id="TIGR00350">
    <property type="entry name" value="lytR_cpsA_psr"/>
    <property type="match status" value="1"/>
</dbReference>
<dbReference type="InterPro" id="IPR050922">
    <property type="entry name" value="LytR/CpsA/Psr_CW_biosynth"/>
</dbReference>
<evidence type="ECO:0000313" key="4">
    <source>
        <dbReference type="EMBL" id="MBC8610115.1"/>
    </source>
</evidence>
<name>A0A8J6PGZ5_9FIRM</name>
<keyword evidence="2" id="KW-1133">Transmembrane helix</keyword>
<dbReference type="OrthoDB" id="9782542at2"/>
<evidence type="ECO:0000313" key="5">
    <source>
        <dbReference type="Proteomes" id="UP000632659"/>
    </source>
</evidence>
<evidence type="ECO:0000259" key="3">
    <source>
        <dbReference type="Pfam" id="PF03816"/>
    </source>
</evidence>
<accession>A0A8J6PGZ5</accession>
<organism evidence="4 5">
    <name type="scientific">Massiliimalia timonensis</name>
    <dbReference type="NCBI Taxonomy" id="1987501"/>
    <lineage>
        <taxon>Bacteria</taxon>
        <taxon>Bacillati</taxon>
        <taxon>Bacillota</taxon>
        <taxon>Clostridia</taxon>
        <taxon>Eubacteriales</taxon>
        <taxon>Oscillospiraceae</taxon>
        <taxon>Massiliimalia</taxon>
    </lineage>
</organism>
<dbReference type="EMBL" id="JACRTL010000001">
    <property type="protein sequence ID" value="MBC8610115.1"/>
    <property type="molecule type" value="Genomic_DNA"/>
</dbReference>
<comment type="caution">
    <text evidence="4">The sequence shown here is derived from an EMBL/GenBank/DDBJ whole genome shotgun (WGS) entry which is preliminary data.</text>
</comment>
<dbReference type="PANTHER" id="PTHR33392:SF6">
    <property type="entry name" value="POLYISOPRENYL-TEICHOIC ACID--PEPTIDOGLYCAN TEICHOIC ACID TRANSFERASE TAGU"/>
    <property type="match status" value="1"/>
</dbReference>
<dbReference type="RefSeq" id="WP_093988530.1">
    <property type="nucleotide sequence ID" value="NZ_FYDD01000003.1"/>
</dbReference>
<feature type="domain" description="Cell envelope-related transcriptional attenuator" evidence="3">
    <location>
        <begin position="90"/>
        <end position="236"/>
    </location>
</feature>
<evidence type="ECO:0000256" key="2">
    <source>
        <dbReference type="SAM" id="Phobius"/>
    </source>
</evidence>
<protein>
    <submittedName>
        <fullName evidence="4">LCP family protein</fullName>
    </submittedName>
</protein>
<dbReference type="InterPro" id="IPR004474">
    <property type="entry name" value="LytR_CpsA_psr"/>
</dbReference>
<keyword evidence="2" id="KW-0472">Membrane</keyword>
<evidence type="ECO:0000256" key="1">
    <source>
        <dbReference type="ARBA" id="ARBA00006068"/>
    </source>
</evidence>
<proteinExistence type="inferred from homology"/>
<sequence>MSRQRTADKNQKKKRVIVILSIFIVLLGIIAAVCVYAFQVNLMKDDTVKSPDGKIEDQYNTPSKIKDKMANFLVLGISNDPELRSDDNMTDTIMVVSCDFEAQKINILQIPRDSYIGYETNTGKINAIYGQSPEKWEYAGLDGLAKMIHETFGITIDHYATLQMDGFAKIVDSIGGVTMDVPKDMELDGLSISAGRQTLTGEQAIAVVRVRKAYVNADLGRLDTQKLFMAALAEKCLKLSVADMAKLITPVMESVTTDLSIADALEYYKLVQGMDMNQISVVSVPGTGLYTNETKIGKQAVYSVDKQRTAELLNQYFRPYEEAVPAESLGIIELTEYPSEENHISTFDQLNGAEQSVASDSGE</sequence>
<comment type="similarity">
    <text evidence="1">Belongs to the LytR/CpsA/Psr (LCP) family.</text>
</comment>